<evidence type="ECO:0000313" key="3">
    <source>
        <dbReference type="EMBL" id="PIT50636.1"/>
    </source>
</evidence>
<dbReference type="EMBL" id="MEIQ01000039">
    <property type="protein sequence ID" value="PIT50629.1"/>
    <property type="molecule type" value="Genomic_DNA"/>
</dbReference>
<name>A0A2N9XQN1_9NEIS</name>
<evidence type="ECO:0000256" key="1">
    <source>
        <dbReference type="SAM" id="Phobius"/>
    </source>
</evidence>
<organism evidence="3 6">
    <name type="scientific">Snodgrassella alvi</name>
    <dbReference type="NCBI Taxonomy" id="1196083"/>
    <lineage>
        <taxon>Bacteria</taxon>
        <taxon>Pseudomonadati</taxon>
        <taxon>Pseudomonadota</taxon>
        <taxon>Betaproteobacteria</taxon>
        <taxon>Neisseriales</taxon>
        <taxon>Neisseriaceae</taxon>
        <taxon>Snodgrassella</taxon>
    </lineage>
</organism>
<protein>
    <submittedName>
        <fullName evidence="3">Uncharacterized protein</fullName>
    </submittedName>
</protein>
<proteinExistence type="predicted"/>
<comment type="caution">
    <text evidence="3">The sequence shown here is derived from an EMBL/GenBank/DDBJ whole genome shotgun (WGS) entry which is preliminary data.</text>
</comment>
<gene>
    <name evidence="5" type="ORF">BHC48_05895</name>
    <name evidence="4" type="ORF">BHC48_05930</name>
    <name evidence="3" type="ORF">BHC48_05955</name>
    <name evidence="2" type="ORF">BHC48_05985</name>
</gene>
<dbReference type="Proteomes" id="UP000231484">
    <property type="component" value="Unassembled WGS sequence"/>
</dbReference>
<feature type="transmembrane region" description="Helical" evidence="1">
    <location>
        <begin position="34"/>
        <end position="59"/>
    </location>
</feature>
<accession>A0A2N9XQN1</accession>
<dbReference type="EMBL" id="MEIQ01000037">
    <property type="protein sequence ID" value="PIT50636.1"/>
    <property type="molecule type" value="Genomic_DNA"/>
</dbReference>
<evidence type="ECO:0000313" key="5">
    <source>
        <dbReference type="EMBL" id="PIT50651.1"/>
    </source>
</evidence>
<keyword evidence="1" id="KW-0812">Transmembrane</keyword>
<dbReference type="EMBL" id="MEIQ01000036">
    <property type="protein sequence ID" value="PIT50644.1"/>
    <property type="molecule type" value="Genomic_DNA"/>
</dbReference>
<keyword evidence="1" id="KW-0472">Membrane</keyword>
<dbReference type="AlphaFoldDB" id="A0A2N9XQN1"/>
<evidence type="ECO:0000313" key="4">
    <source>
        <dbReference type="EMBL" id="PIT50644.1"/>
    </source>
</evidence>
<evidence type="ECO:0000313" key="2">
    <source>
        <dbReference type="EMBL" id="PIT50629.1"/>
    </source>
</evidence>
<sequence>MSDQIFLYLFGMQNLAFSFYVLSKSNFSQKLKDVFGGLSLGTFITLSLFFLMQVVLIFLKF</sequence>
<feature type="transmembrane region" description="Helical" evidence="1">
    <location>
        <begin position="6"/>
        <end position="22"/>
    </location>
</feature>
<dbReference type="EMBL" id="MEIQ01000035">
    <property type="protein sequence ID" value="PIT50651.1"/>
    <property type="molecule type" value="Genomic_DNA"/>
</dbReference>
<reference evidence="3 6" key="1">
    <citation type="journal article" date="2017" name="MBio">
        <title>Type VI secretion-mediated competition in the bee gut microbiome.</title>
        <authorList>
            <person name="Steele M.I."/>
            <person name="Kwong W.K."/>
            <person name="Powell J.E."/>
            <person name="Whiteley M."/>
            <person name="Moran N.A."/>
        </authorList>
    </citation>
    <scope>NUCLEOTIDE SEQUENCE [LARGE SCALE GENOMIC DNA]</scope>
    <source>
        <strain evidence="3 6">Occ4-2</strain>
    </source>
</reference>
<keyword evidence="1" id="KW-1133">Transmembrane helix</keyword>
<evidence type="ECO:0000313" key="6">
    <source>
        <dbReference type="Proteomes" id="UP000231484"/>
    </source>
</evidence>